<proteinExistence type="predicted"/>
<keyword evidence="1" id="KW-1133">Transmembrane helix</keyword>
<keyword evidence="1" id="KW-0812">Transmembrane</keyword>
<name>A0A8E2VLQ3_9RHOB</name>
<dbReference type="InterPro" id="IPR019201">
    <property type="entry name" value="DUF2065"/>
</dbReference>
<dbReference type="AlphaFoldDB" id="A0A8E2VLQ3"/>
<gene>
    <name evidence="2" type="ORF">C8N38_102132</name>
</gene>
<comment type="caution">
    <text evidence="2">The sequence shown here is derived from an EMBL/GenBank/DDBJ whole genome shotgun (WGS) entry which is preliminary data.</text>
</comment>
<evidence type="ECO:0000313" key="3">
    <source>
        <dbReference type="Proteomes" id="UP000244037"/>
    </source>
</evidence>
<keyword evidence="3" id="KW-1185">Reference proteome</keyword>
<feature type="transmembrane region" description="Helical" evidence="1">
    <location>
        <begin position="42"/>
        <end position="61"/>
    </location>
</feature>
<dbReference type="Proteomes" id="UP000244037">
    <property type="component" value="Unassembled WGS sequence"/>
</dbReference>
<evidence type="ECO:0008006" key="4">
    <source>
        <dbReference type="Google" id="ProtNLM"/>
    </source>
</evidence>
<keyword evidence="1" id="KW-0472">Membrane</keyword>
<dbReference type="EMBL" id="QAYC01000002">
    <property type="protein sequence ID" value="PTW51340.1"/>
    <property type="molecule type" value="Genomic_DNA"/>
</dbReference>
<evidence type="ECO:0000313" key="2">
    <source>
        <dbReference type="EMBL" id="PTW51340.1"/>
    </source>
</evidence>
<accession>A0A8E2VLQ3</accession>
<organism evidence="2 3">
    <name type="scientific">Rhodovulum kholense</name>
    <dbReference type="NCBI Taxonomy" id="453584"/>
    <lineage>
        <taxon>Bacteria</taxon>
        <taxon>Pseudomonadati</taxon>
        <taxon>Pseudomonadota</taxon>
        <taxon>Alphaproteobacteria</taxon>
        <taxon>Rhodobacterales</taxon>
        <taxon>Paracoccaceae</taxon>
        <taxon>Rhodovulum</taxon>
    </lineage>
</organism>
<protein>
    <recommendedName>
        <fullName evidence="4">DUF2065 domain-containing protein</fullName>
    </recommendedName>
</protein>
<evidence type="ECO:0000256" key="1">
    <source>
        <dbReference type="SAM" id="Phobius"/>
    </source>
</evidence>
<reference evidence="2 3" key="1">
    <citation type="submission" date="2018-04" db="EMBL/GenBank/DDBJ databases">
        <title>Genomic Encyclopedia of Archaeal and Bacterial Type Strains, Phase II (KMG-II): from individual species to whole genera.</title>
        <authorList>
            <person name="Goeker M."/>
        </authorList>
    </citation>
    <scope>NUCLEOTIDE SEQUENCE [LARGE SCALE GENOMIC DNA]</scope>
    <source>
        <strain evidence="2 3">DSM 19783</strain>
    </source>
</reference>
<sequence length="62" mass="6627">MIVLGLGMALVFEGLVFALAPWRLEQALELIRRIPLETRRAIGLGAVALGTAIVWVARSLGG</sequence>
<dbReference type="Pfam" id="PF09838">
    <property type="entry name" value="DUF2065"/>
    <property type="match status" value="1"/>
</dbReference>